<dbReference type="PROSITE" id="PS51379">
    <property type="entry name" value="4FE4S_FER_2"/>
    <property type="match status" value="1"/>
</dbReference>
<keyword evidence="2" id="KW-0677">Repeat</keyword>
<evidence type="ECO:0000256" key="2">
    <source>
        <dbReference type="ARBA" id="ARBA00022737"/>
    </source>
</evidence>
<feature type="domain" description="4Fe-4S ferredoxin-type" evidence="5">
    <location>
        <begin position="259"/>
        <end position="292"/>
    </location>
</feature>
<feature type="compositionally biased region" description="Acidic residues" evidence="4">
    <location>
        <begin position="324"/>
        <end position="346"/>
    </location>
</feature>
<dbReference type="InterPro" id="IPR016024">
    <property type="entry name" value="ARM-type_fold"/>
</dbReference>
<accession>A0A1I8GIG2</accession>
<dbReference type="InterPro" id="IPR013932">
    <property type="entry name" value="TATA-bd_TIP120"/>
</dbReference>
<dbReference type="InterPro" id="IPR017896">
    <property type="entry name" value="4Fe4S_Fe-S-bd"/>
</dbReference>
<proteinExistence type="inferred from homology"/>
<evidence type="ECO:0000313" key="6">
    <source>
        <dbReference type="Proteomes" id="UP000095280"/>
    </source>
</evidence>
<evidence type="ECO:0000256" key="4">
    <source>
        <dbReference type="SAM" id="MobiDB-lite"/>
    </source>
</evidence>
<evidence type="ECO:0000259" key="5">
    <source>
        <dbReference type="PROSITE" id="PS51379"/>
    </source>
</evidence>
<keyword evidence="6" id="KW-1185">Reference proteome</keyword>
<dbReference type="Pfam" id="PF25782">
    <property type="entry name" value="TPR_CAND1"/>
    <property type="match status" value="1"/>
</dbReference>
<dbReference type="GO" id="GO:0010265">
    <property type="term" value="P:SCF complex assembly"/>
    <property type="evidence" value="ECO:0007669"/>
    <property type="project" value="InterPro"/>
</dbReference>
<dbReference type="SUPFAM" id="SSF48371">
    <property type="entry name" value="ARM repeat"/>
    <property type="match status" value="1"/>
</dbReference>
<dbReference type="PANTHER" id="PTHR12696">
    <property type="entry name" value="TIP120"/>
    <property type="match status" value="1"/>
</dbReference>
<protein>
    <submittedName>
        <fullName evidence="7">4Fe-4S ferredoxin-type domain-containing protein</fullName>
    </submittedName>
</protein>
<evidence type="ECO:0000256" key="3">
    <source>
        <dbReference type="ARBA" id="ARBA00022786"/>
    </source>
</evidence>
<sequence>MASSDKDFRFMATNDLMQELQRDSLNMDDDSEKKIVRMLLSRLEDQVGEVQNLAVKCLGPLVLKVKEAQVEHILDYLCKQLSGSPNPLLKDTSAIGLKTIIAAVPPTDLQLQAQLCRIVTPSLLAAIDARDNDASQLMECLEILADLLAKFGSSPHTVPHHGAAMRTALGQLDSSRQSVRKKAVLAIAQLVLCCSQTLFDNLMTHFRSALAPDGKPDQVKTAVQCLGAVSRQARAKCGPHLTSLLPLVIHHCQSGGDSKSNDIDDELREFCLACLEACVRSCPKESASFVPKLLPLCLQLLRYDPNYSYDNDDNDDAAMPSAYDNDDEQQGASDDDDEDDAYSDDDDLSWKVRRGAAKTIQCCVLNYMDMLPEFYDTVAPVLIQRFIEREENVKAEVFQAFIALLTQTRNLSSITAAAAAAAASSVPSSGSADDRMDIDESSPARQLAGLVPAIVQNLHRALRHRSVRTRSGAFHILRELCGVLPGCLSVHLGHVLPGLRFTINDKSVNNTKIDAIQFLNTLLRTHTPETFYSHLPVILTLVLECVKDPFYRICSEALLAATILATIIRPFEPAGISPSPDHQKLTSVLYPEVKQVLVAIDKDQEVKDRSISCVASILYHSADCLQAELQDCLTILCNRLQNEVTRLTANQCIETMGSLLRKNQRSLRIQTLLCLQTLFSNYSSQVSQQQMLCIIEELPPLISGIETDVASSQQSVALTTVLLQRAGALAAEPIRSRVLPVACSLAYSHHLHGGALDALLDFFGQAVLPPPAAACTDGPELLQTLLHGERGQTFFAAPVTGAMRNEVYFNLARCTAQITVHCSDSARSALIRDWIALVTAQQQSADSRRLFALLTLGEIGKHVDLSPHQDLSEALSAAFHNPQEEWQTGAAAIALGKISLGNLGAFVPYILNRIGGVSGSSEARNHYFMLHALKEIISHVAAAGAGANFVPLQPHVPQIWSLLERSALSTEEGARNLVSECLGKLALLDSAGLLPRLSELLTASDDSPLMLSTVLTAIKFCFIPQAHPADRQLKALVPRILDCLGHADLTVRRAALVAINTGVHNKTALIRDHLDTLLPRIYKGTAVDESLIRVINMGPFSHKEDAGLDLRKVTFECLYTLVEHCVDRIDLFTFIQHIEVGLKDVADIRILCFLILERLCSRAPSTVFAATEALVPAIRATFAEKSTEKSVRAELDKQIELKHAAMRVFLCLAKLGESKA</sequence>
<evidence type="ECO:0000313" key="7">
    <source>
        <dbReference type="WBParaSite" id="maker-uti_cns_0001984-snap-gene-0.3-mRNA-1"/>
    </source>
</evidence>
<name>A0A1I8GIG2_9PLAT</name>
<dbReference type="AlphaFoldDB" id="A0A1I8GIG2"/>
<dbReference type="Proteomes" id="UP000095280">
    <property type="component" value="Unplaced"/>
</dbReference>
<feature type="region of interest" description="Disordered" evidence="4">
    <location>
        <begin position="311"/>
        <end position="346"/>
    </location>
</feature>
<dbReference type="Gene3D" id="1.25.10.10">
    <property type="entry name" value="Leucine-rich Repeat Variant"/>
    <property type="match status" value="1"/>
</dbReference>
<dbReference type="InterPro" id="IPR011989">
    <property type="entry name" value="ARM-like"/>
</dbReference>
<reference evidence="7" key="1">
    <citation type="submission" date="2016-11" db="UniProtKB">
        <authorList>
            <consortium name="WormBaseParasite"/>
        </authorList>
    </citation>
    <scope>IDENTIFICATION</scope>
</reference>
<dbReference type="InterPro" id="IPR039852">
    <property type="entry name" value="CAND1/CAND2"/>
</dbReference>
<evidence type="ECO:0000256" key="1">
    <source>
        <dbReference type="ARBA" id="ARBA00007657"/>
    </source>
</evidence>
<dbReference type="Pfam" id="PF08623">
    <property type="entry name" value="TIP120"/>
    <property type="match status" value="1"/>
</dbReference>
<comment type="similarity">
    <text evidence="1">Belongs to the CAND family.</text>
</comment>
<keyword evidence="3" id="KW-0833">Ubl conjugation pathway</keyword>
<organism evidence="6 7">
    <name type="scientific">Macrostomum lignano</name>
    <dbReference type="NCBI Taxonomy" id="282301"/>
    <lineage>
        <taxon>Eukaryota</taxon>
        <taxon>Metazoa</taxon>
        <taxon>Spiralia</taxon>
        <taxon>Lophotrochozoa</taxon>
        <taxon>Platyhelminthes</taxon>
        <taxon>Rhabditophora</taxon>
        <taxon>Macrostomorpha</taxon>
        <taxon>Macrostomida</taxon>
        <taxon>Macrostomidae</taxon>
        <taxon>Macrostomum</taxon>
    </lineage>
</organism>
<dbReference type="WBParaSite" id="maker-uti_cns_0001984-snap-gene-0.3-mRNA-1">
    <property type="protein sequence ID" value="maker-uti_cns_0001984-snap-gene-0.3-mRNA-1"/>
    <property type="gene ID" value="maker-uti_cns_0001984-snap-gene-0.3"/>
</dbReference>